<dbReference type="InterPro" id="IPR036188">
    <property type="entry name" value="FAD/NAD-bd_sf"/>
</dbReference>
<gene>
    <name evidence="7" type="ordered locus">Sta7437_3676</name>
</gene>
<dbReference type="InterPro" id="IPR023753">
    <property type="entry name" value="FAD/NAD-binding_dom"/>
</dbReference>
<dbReference type="Proteomes" id="UP000010473">
    <property type="component" value="Chromosome"/>
</dbReference>
<dbReference type="GO" id="GO:0050660">
    <property type="term" value="F:flavin adenine dinucleotide binding"/>
    <property type="evidence" value="ECO:0007669"/>
    <property type="project" value="TreeGrafter"/>
</dbReference>
<evidence type="ECO:0000256" key="4">
    <source>
        <dbReference type="PIRSR" id="PIRSR000350-3"/>
    </source>
</evidence>
<evidence type="ECO:0000256" key="2">
    <source>
        <dbReference type="ARBA" id="ARBA00022630"/>
    </source>
</evidence>
<dbReference type="InterPro" id="IPR004099">
    <property type="entry name" value="Pyr_nucl-diS_OxRdtase_dimer"/>
</dbReference>
<feature type="binding site" evidence="4">
    <location>
        <begin position="182"/>
        <end position="189"/>
    </location>
    <ligand>
        <name>NAD(+)</name>
        <dbReference type="ChEBI" id="CHEBI:57540"/>
    </ligand>
</feature>
<feature type="binding site" evidence="4">
    <location>
        <position position="308"/>
    </location>
    <ligand>
        <name>FAD</name>
        <dbReference type="ChEBI" id="CHEBI:57692"/>
    </ligand>
</feature>
<dbReference type="SUPFAM" id="SSF55424">
    <property type="entry name" value="FAD/NAD-linked reductases, dimerisation (C-terminal) domain"/>
    <property type="match status" value="1"/>
</dbReference>
<dbReference type="InterPro" id="IPR001100">
    <property type="entry name" value="Pyr_nuc-diS_OxRdtase"/>
</dbReference>
<dbReference type="RefSeq" id="WP_015194833.1">
    <property type="nucleotide sequence ID" value="NC_019748.1"/>
</dbReference>
<dbReference type="GO" id="GO:0016152">
    <property type="term" value="F:mercury (II) reductase (NADP+) activity"/>
    <property type="evidence" value="ECO:0007669"/>
    <property type="project" value="UniProtKB-EC"/>
</dbReference>
<feature type="binding site" evidence="4">
    <location>
        <begin position="142"/>
        <end position="144"/>
    </location>
    <ligand>
        <name>FAD</name>
        <dbReference type="ChEBI" id="CHEBI:57692"/>
    </ligand>
</feature>
<feature type="domain" description="FAD/NAD(P)-binding" evidence="6">
    <location>
        <begin position="5"/>
        <end position="320"/>
    </location>
</feature>
<evidence type="ECO:0000313" key="8">
    <source>
        <dbReference type="Proteomes" id="UP000010473"/>
    </source>
</evidence>
<evidence type="ECO:0000256" key="1">
    <source>
        <dbReference type="ARBA" id="ARBA00007532"/>
    </source>
</evidence>
<dbReference type="OrthoDB" id="9807946at2"/>
<feature type="binding site" evidence="4">
    <location>
        <position position="116"/>
    </location>
    <ligand>
        <name>FAD</name>
        <dbReference type="ChEBI" id="CHEBI:57692"/>
    </ligand>
</feature>
<evidence type="ECO:0000259" key="5">
    <source>
        <dbReference type="Pfam" id="PF02852"/>
    </source>
</evidence>
<dbReference type="Gene3D" id="3.50.50.60">
    <property type="entry name" value="FAD/NAD(P)-binding domain"/>
    <property type="match status" value="2"/>
</dbReference>
<dbReference type="Pfam" id="PF02852">
    <property type="entry name" value="Pyr_redox_dim"/>
    <property type="match status" value="1"/>
</dbReference>
<dbReference type="STRING" id="111780.Sta7437_3676"/>
<keyword evidence="8" id="KW-1185">Reference proteome</keyword>
<dbReference type="eggNOG" id="COG1249">
    <property type="taxonomic scope" value="Bacteria"/>
</dbReference>
<dbReference type="InterPro" id="IPR016156">
    <property type="entry name" value="FAD/NAD-linked_Rdtase_dimer_sf"/>
</dbReference>
<dbReference type="EMBL" id="CP003653">
    <property type="protein sequence ID" value="AFZ37172.1"/>
    <property type="molecule type" value="Genomic_DNA"/>
</dbReference>
<evidence type="ECO:0000256" key="3">
    <source>
        <dbReference type="ARBA" id="ARBA00022827"/>
    </source>
</evidence>
<keyword evidence="3 4" id="KW-0274">FAD</keyword>
<reference evidence="8" key="1">
    <citation type="journal article" date="2013" name="Proc. Natl. Acad. Sci. U.S.A.">
        <title>Improving the coverage of the cyanobacterial phylum using diversity-driven genome sequencing.</title>
        <authorList>
            <person name="Shih P.M."/>
            <person name="Wu D."/>
            <person name="Latifi A."/>
            <person name="Axen S.D."/>
            <person name="Fewer D.P."/>
            <person name="Talla E."/>
            <person name="Calteau A."/>
            <person name="Cai F."/>
            <person name="Tandeau de Marsac N."/>
            <person name="Rippka R."/>
            <person name="Herdman M."/>
            <person name="Sivonen K."/>
            <person name="Coursin T."/>
            <person name="Laurent T."/>
            <person name="Goodwin L."/>
            <person name="Nolan M."/>
            <person name="Davenport K.W."/>
            <person name="Han C.S."/>
            <person name="Rubin E.M."/>
            <person name="Eisen J.A."/>
            <person name="Woyke T."/>
            <person name="Gugger M."/>
            <person name="Kerfeld C.A."/>
        </authorList>
    </citation>
    <scope>NUCLEOTIDE SEQUENCE [LARGE SCALE GENOMIC DNA]</scope>
    <source>
        <strain evidence="8">ATCC 29371 / PCC 7437</strain>
    </source>
</reference>
<accession>K9XZS1</accession>
<dbReference type="KEGG" id="scs:Sta7437_3676"/>
<keyword evidence="4" id="KW-0520">NAD</keyword>
<evidence type="ECO:0000313" key="7">
    <source>
        <dbReference type="EMBL" id="AFZ37172.1"/>
    </source>
</evidence>
<organism evidence="7 8">
    <name type="scientific">Stanieria cyanosphaera (strain ATCC 29371 / PCC 7437)</name>
    <dbReference type="NCBI Taxonomy" id="111780"/>
    <lineage>
        <taxon>Bacteria</taxon>
        <taxon>Bacillati</taxon>
        <taxon>Cyanobacteriota</taxon>
        <taxon>Cyanophyceae</taxon>
        <taxon>Pleurocapsales</taxon>
        <taxon>Dermocarpellaceae</taxon>
        <taxon>Stanieria</taxon>
    </lineage>
</organism>
<evidence type="ECO:0000259" key="6">
    <source>
        <dbReference type="Pfam" id="PF07992"/>
    </source>
</evidence>
<dbReference type="EC" id="1.16.1.1" evidence="7"/>
<comment type="cofactor">
    <cofactor evidence="4">
        <name>FAD</name>
        <dbReference type="ChEBI" id="CHEBI:57692"/>
    </cofactor>
    <text evidence="4">Binds 1 FAD per subunit.</text>
</comment>
<protein>
    <submittedName>
        <fullName evidence="7">Mercury(II) reductase</fullName>
        <ecNumber evidence="7">1.16.1.1</ecNumber>
    </submittedName>
</protein>
<feature type="domain" description="Pyridine nucleotide-disulphide oxidoreductase dimerisation" evidence="5">
    <location>
        <begin position="344"/>
        <end position="432"/>
    </location>
</feature>
<dbReference type="Pfam" id="PF07992">
    <property type="entry name" value="Pyr_redox_2"/>
    <property type="match status" value="1"/>
</dbReference>
<dbReference type="PRINTS" id="PR00368">
    <property type="entry name" value="FADPNR"/>
</dbReference>
<dbReference type="PIRSF" id="PIRSF000350">
    <property type="entry name" value="Mercury_reductase_MerA"/>
    <property type="match status" value="1"/>
</dbReference>
<dbReference type="AlphaFoldDB" id="K9XZS1"/>
<name>K9XZS1_STAC7</name>
<keyword evidence="4" id="KW-0547">Nucleotide-binding</keyword>
<comment type="similarity">
    <text evidence="1">Belongs to the class-I pyridine nucleotide-disulfide oxidoreductase family.</text>
</comment>
<dbReference type="SUPFAM" id="SSF51905">
    <property type="entry name" value="FAD/NAD(P)-binding domain"/>
    <property type="match status" value="1"/>
</dbReference>
<dbReference type="GO" id="GO:0003955">
    <property type="term" value="F:NAD(P)H dehydrogenase (quinone) activity"/>
    <property type="evidence" value="ECO:0007669"/>
    <property type="project" value="TreeGrafter"/>
</dbReference>
<dbReference type="PRINTS" id="PR00411">
    <property type="entry name" value="PNDRDTASEI"/>
</dbReference>
<dbReference type="HOGENOM" id="CLU_016755_1_0_3"/>
<keyword evidence="7" id="KW-0560">Oxidoreductase</keyword>
<dbReference type="Gene3D" id="3.30.390.30">
    <property type="match status" value="1"/>
</dbReference>
<proteinExistence type="inferred from homology"/>
<sequence length="486" mass="54462">MAVDYDLVVIGSSWEGIYAAATAAKLKARVALVTQNKTGSCQDSERFIRHSLTQISYLVQQRQENRFGIADDILSVPKNSLLAAKLWGEEVEENLIAEQSLTTLASLGVDVIFEQGEFCRLPNQALIVGKRKLESRAYLITTGSDWEVKSIEGKEEVNFLTINELLNQKDLAFLAKDLVVIGDSFRTLEVVQSLAKLGKNITLIIEKERLLPQEDLDVALLIQAHLEAAQVKIITNSPVTQIKKIGQKKWLQAGSYAIEADEIIWAGKRIPNIDGLNLAGVGVKYQSHRILVNNYLQTTNHQIYACGDLIGGYSLPNLAQYEANIILKNALFFPWFQVNYHPLPWAIFTEPNLARVGMTEIQARQVYGHDLYVIKQYFKSVAQAQLLGETTGFLKLIVGPQGEIIGCAIIGHQAVELINAIALMIKNKIKLNHNSICGLLQINIPYVYPSFAEILDQAANAFYQQKLARSKKSLNLLETWFNWRRR</sequence>
<keyword evidence="2" id="KW-0285">Flavoprotein</keyword>
<dbReference type="PANTHER" id="PTHR43014:SF4">
    <property type="entry name" value="PYRIDINE NUCLEOTIDE-DISULFIDE OXIDOREDUCTASE RCLA-RELATED"/>
    <property type="match status" value="1"/>
</dbReference>
<dbReference type="PANTHER" id="PTHR43014">
    <property type="entry name" value="MERCURIC REDUCTASE"/>
    <property type="match status" value="1"/>
</dbReference>